<comment type="similarity">
    <text evidence="2">Belongs to the Fur family.</text>
</comment>
<evidence type="ECO:0000256" key="4">
    <source>
        <dbReference type="ARBA" id="ARBA00020910"/>
    </source>
</evidence>
<evidence type="ECO:0000256" key="12">
    <source>
        <dbReference type="PIRSR" id="PIRSR602481-1"/>
    </source>
</evidence>
<comment type="cofactor">
    <cofactor evidence="13">
        <name>Mn(2+)</name>
        <dbReference type="ChEBI" id="CHEBI:29035"/>
    </cofactor>
    <cofactor evidence="13">
        <name>Fe(2+)</name>
        <dbReference type="ChEBI" id="CHEBI:29033"/>
    </cofactor>
    <text evidence="13">Binds 1 Mn(2+) or Fe(2+) ion per subunit.</text>
</comment>
<accession>A0A9J6ZSG9</accession>
<organism evidence="14 15">
    <name type="scientific">Xiashengella succiniciproducens</name>
    <dbReference type="NCBI Taxonomy" id="2949635"/>
    <lineage>
        <taxon>Bacteria</taxon>
        <taxon>Pseudomonadati</taxon>
        <taxon>Bacteroidota</taxon>
        <taxon>Bacteroidia</taxon>
        <taxon>Marinilabiliales</taxon>
        <taxon>Marinilabiliaceae</taxon>
        <taxon>Xiashengella</taxon>
    </lineage>
</organism>
<dbReference type="GO" id="GO:0008270">
    <property type="term" value="F:zinc ion binding"/>
    <property type="evidence" value="ECO:0007669"/>
    <property type="project" value="TreeGrafter"/>
</dbReference>
<keyword evidence="6" id="KW-0678">Repressor</keyword>
<dbReference type="PANTHER" id="PTHR33202:SF2">
    <property type="entry name" value="FERRIC UPTAKE REGULATION PROTEIN"/>
    <property type="match status" value="1"/>
</dbReference>
<dbReference type="Pfam" id="PF01475">
    <property type="entry name" value="FUR"/>
    <property type="match status" value="1"/>
</dbReference>
<dbReference type="PANTHER" id="PTHR33202">
    <property type="entry name" value="ZINC UPTAKE REGULATION PROTEIN"/>
    <property type="match status" value="1"/>
</dbReference>
<feature type="binding site" evidence="13">
    <location>
        <position position="135"/>
    </location>
    <ligand>
        <name>Fe cation</name>
        <dbReference type="ChEBI" id="CHEBI:24875"/>
    </ligand>
</feature>
<keyword evidence="7 12" id="KW-0479">Metal-binding</keyword>
<keyword evidence="15" id="KW-1185">Reference proteome</keyword>
<dbReference type="CDD" id="cd07153">
    <property type="entry name" value="Fur_like"/>
    <property type="match status" value="1"/>
</dbReference>
<feature type="binding site" evidence="12">
    <location>
        <position position="103"/>
    </location>
    <ligand>
        <name>Zn(2+)</name>
        <dbReference type="ChEBI" id="CHEBI:29105"/>
    </ligand>
</feature>
<dbReference type="AlphaFoldDB" id="A0A9J6ZSG9"/>
<dbReference type="GO" id="GO:0000976">
    <property type="term" value="F:transcription cis-regulatory region binding"/>
    <property type="evidence" value="ECO:0007669"/>
    <property type="project" value="TreeGrafter"/>
</dbReference>
<keyword evidence="5" id="KW-0963">Cytoplasm</keyword>
<dbReference type="InterPro" id="IPR036388">
    <property type="entry name" value="WH-like_DNA-bd_sf"/>
</dbReference>
<keyword evidence="13" id="KW-0408">Iron</keyword>
<dbReference type="EMBL" id="CP098400">
    <property type="protein sequence ID" value="URW80507.1"/>
    <property type="molecule type" value="Genomic_DNA"/>
</dbReference>
<dbReference type="SUPFAM" id="SSF46785">
    <property type="entry name" value="Winged helix' DNA-binding domain"/>
    <property type="match status" value="1"/>
</dbReference>
<reference evidence="14" key="1">
    <citation type="submission" date="2022-05" db="EMBL/GenBank/DDBJ databases">
        <authorList>
            <person name="Sun X."/>
        </authorList>
    </citation>
    <scope>NUCLEOTIDE SEQUENCE</scope>
    <source>
        <strain evidence="14">Ai-910</strain>
    </source>
</reference>
<gene>
    <name evidence="14" type="ORF">M9189_03965</name>
</gene>
<dbReference type="KEGG" id="alkq:M9189_03965"/>
<proteinExistence type="inferred from homology"/>
<comment type="subunit">
    <text evidence="3">Homodimer.</text>
</comment>
<evidence type="ECO:0000313" key="15">
    <source>
        <dbReference type="Proteomes" id="UP001056426"/>
    </source>
</evidence>
<evidence type="ECO:0000256" key="2">
    <source>
        <dbReference type="ARBA" id="ARBA00007957"/>
    </source>
</evidence>
<dbReference type="InterPro" id="IPR043135">
    <property type="entry name" value="Fur_C"/>
</dbReference>
<evidence type="ECO:0000256" key="9">
    <source>
        <dbReference type="ARBA" id="ARBA00023015"/>
    </source>
</evidence>
<dbReference type="GO" id="GO:0045892">
    <property type="term" value="P:negative regulation of DNA-templated transcription"/>
    <property type="evidence" value="ECO:0007669"/>
    <property type="project" value="TreeGrafter"/>
</dbReference>
<feature type="binding site" evidence="12">
    <location>
        <position position="146"/>
    </location>
    <ligand>
        <name>Zn(2+)</name>
        <dbReference type="ChEBI" id="CHEBI:29105"/>
    </ligand>
</feature>
<dbReference type="Gene3D" id="1.10.10.10">
    <property type="entry name" value="Winged helix-like DNA-binding domain superfamily/Winged helix DNA-binding domain"/>
    <property type="match status" value="1"/>
</dbReference>
<sequence>MDKTKTKEAVKQLFTEYLQKHGHRKTPERYAILDEIYSRNGHFDIESLYIFMKNKNYRVSRATLYNTIDLLLDCKLVIKHQFGKNIAQFEKAFESKQHDHLICMQCGSVTEFCDPSVQLVLNNATQVMDFQISHHSLYIYGICSSCRAKQTKEAQKVVQAG</sequence>
<evidence type="ECO:0000256" key="13">
    <source>
        <dbReference type="PIRSR" id="PIRSR602481-2"/>
    </source>
</evidence>
<evidence type="ECO:0000313" key="14">
    <source>
        <dbReference type="EMBL" id="URW80507.1"/>
    </source>
</evidence>
<comment type="subcellular location">
    <subcellularLocation>
        <location evidence="1">Cytoplasm</location>
    </subcellularLocation>
</comment>
<keyword evidence="8 12" id="KW-0862">Zinc</keyword>
<dbReference type="RefSeq" id="WP_250724781.1">
    <property type="nucleotide sequence ID" value="NZ_CP098400.1"/>
</dbReference>
<name>A0A9J6ZSG9_9BACT</name>
<dbReference type="GO" id="GO:0003700">
    <property type="term" value="F:DNA-binding transcription factor activity"/>
    <property type="evidence" value="ECO:0007669"/>
    <property type="project" value="InterPro"/>
</dbReference>
<evidence type="ECO:0000256" key="1">
    <source>
        <dbReference type="ARBA" id="ARBA00004496"/>
    </source>
</evidence>
<dbReference type="InterPro" id="IPR036390">
    <property type="entry name" value="WH_DNA-bd_sf"/>
</dbReference>
<reference evidence="14" key="2">
    <citation type="submission" date="2022-06" db="EMBL/GenBank/DDBJ databases">
        <title>Xiashengella guii gen. nov. sp. nov., a bacterium isolated form anaerobic digestion tank.</title>
        <authorList>
            <person name="Huang H."/>
        </authorList>
    </citation>
    <scope>NUCLEOTIDE SEQUENCE</scope>
    <source>
        <strain evidence="14">Ai-910</strain>
    </source>
</reference>
<evidence type="ECO:0000256" key="3">
    <source>
        <dbReference type="ARBA" id="ARBA00011738"/>
    </source>
</evidence>
<feature type="binding site" evidence="12">
    <location>
        <position position="106"/>
    </location>
    <ligand>
        <name>Zn(2+)</name>
        <dbReference type="ChEBI" id="CHEBI:29105"/>
    </ligand>
</feature>
<dbReference type="InterPro" id="IPR002481">
    <property type="entry name" value="FUR"/>
</dbReference>
<keyword evidence="9" id="KW-0805">Transcription regulation</keyword>
<evidence type="ECO:0000256" key="7">
    <source>
        <dbReference type="ARBA" id="ARBA00022723"/>
    </source>
</evidence>
<feature type="binding site" evidence="13">
    <location>
        <position position="99"/>
    </location>
    <ligand>
        <name>Fe cation</name>
        <dbReference type="ChEBI" id="CHEBI:24875"/>
    </ligand>
</feature>
<evidence type="ECO:0000256" key="6">
    <source>
        <dbReference type="ARBA" id="ARBA00022491"/>
    </source>
</evidence>
<dbReference type="Gene3D" id="3.30.1490.190">
    <property type="match status" value="1"/>
</dbReference>
<protein>
    <recommendedName>
        <fullName evidence="4">Ferric uptake regulation protein</fullName>
    </recommendedName>
</protein>
<evidence type="ECO:0000256" key="8">
    <source>
        <dbReference type="ARBA" id="ARBA00022833"/>
    </source>
</evidence>
<dbReference type="Proteomes" id="UP001056426">
    <property type="component" value="Chromosome"/>
</dbReference>
<dbReference type="GO" id="GO:1900376">
    <property type="term" value="P:regulation of secondary metabolite biosynthetic process"/>
    <property type="evidence" value="ECO:0007669"/>
    <property type="project" value="TreeGrafter"/>
</dbReference>
<keyword evidence="11" id="KW-0804">Transcription</keyword>
<dbReference type="GO" id="GO:0005829">
    <property type="term" value="C:cytosol"/>
    <property type="evidence" value="ECO:0007669"/>
    <property type="project" value="TreeGrafter"/>
</dbReference>
<evidence type="ECO:0000256" key="5">
    <source>
        <dbReference type="ARBA" id="ARBA00022490"/>
    </source>
</evidence>
<keyword evidence="10" id="KW-0238">DNA-binding</keyword>
<comment type="cofactor">
    <cofactor evidence="12">
        <name>Zn(2+)</name>
        <dbReference type="ChEBI" id="CHEBI:29105"/>
    </cofactor>
    <text evidence="12">Binds 1 zinc ion per subunit.</text>
</comment>
<feature type="binding site" evidence="12">
    <location>
        <position position="143"/>
    </location>
    <ligand>
        <name>Zn(2+)</name>
        <dbReference type="ChEBI" id="CHEBI:29105"/>
    </ligand>
</feature>
<evidence type="ECO:0000256" key="10">
    <source>
        <dbReference type="ARBA" id="ARBA00023125"/>
    </source>
</evidence>
<evidence type="ECO:0000256" key="11">
    <source>
        <dbReference type="ARBA" id="ARBA00023163"/>
    </source>
</evidence>